<dbReference type="Proteomes" id="UP000241394">
    <property type="component" value="Chromosome LG2"/>
</dbReference>
<dbReference type="InParanoid" id="A0A2R6RYR5"/>
<dbReference type="EMBL" id="NKQK01000002">
    <property type="protein sequence ID" value="PSS35166.1"/>
    <property type="molecule type" value="Genomic_DNA"/>
</dbReference>
<evidence type="ECO:0000313" key="3">
    <source>
        <dbReference type="Proteomes" id="UP000241394"/>
    </source>
</evidence>
<protein>
    <submittedName>
        <fullName evidence="2">Pectate lyase P59</fullName>
    </submittedName>
</protein>
<keyword evidence="1" id="KW-1133">Transmembrane helix</keyword>
<dbReference type="Gramene" id="PSS35166">
    <property type="protein sequence ID" value="PSS35166"/>
    <property type="gene ID" value="CEY00_Acc02365"/>
</dbReference>
<reference evidence="2 3" key="1">
    <citation type="submission" date="2017-07" db="EMBL/GenBank/DDBJ databases">
        <title>An improved, manually edited Actinidia chinensis var. chinensis (kiwifruit) genome highlights the challenges associated with draft genomes and gene prediction in plants.</title>
        <authorList>
            <person name="Pilkington S."/>
            <person name="Crowhurst R."/>
            <person name="Hilario E."/>
            <person name="Nardozza S."/>
            <person name="Fraser L."/>
            <person name="Peng Y."/>
            <person name="Gunaseelan K."/>
            <person name="Simpson R."/>
            <person name="Tahir J."/>
            <person name="Deroles S."/>
            <person name="Templeton K."/>
            <person name="Luo Z."/>
            <person name="Davy M."/>
            <person name="Cheng C."/>
            <person name="Mcneilage M."/>
            <person name="Scaglione D."/>
            <person name="Liu Y."/>
            <person name="Zhang Q."/>
            <person name="Datson P."/>
            <person name="De Silva N."/>
            <person name="Gardiner S."/>
            <person name="Bassett H."/>
            <person name="Chagne D."/>
            <person name="Mccallum J."/>
            <person name="Dzierzon H."/>
            <person name="Deng C."/>
            <person name="Wang Y.-Y."/>
            <person name="Barron N."/>
            <person name="Manako K."/>
            <person name="Bowen J."/>
            <person name="Foster T."/>
            <person name="Erridge Z."/>
            <person name="Tiffin H."/>
            <person name="Waite C."/>
            <person name="Davies K."/>
            <person name="Grierson E."/>
            <person name="Laing W."/>
            <person name="Kirk R."/>
            <person name="Chen X."/>
            <person name="Wood M."/>
            <person name="Montefiori M."/>
            <person name="Brummell D."/>
            <person name="Schwinn K."/>
            <person name="Catanach A."/>
            <person name="Fullerton C."/>
            <person name="Li D."/>
            <person name="Meiyalaghan S."/>
            <person name="Nieuwenhuizen N."/>
            <person name="Read N."/>
            <person name="Prakash R."/>
            <person name="Hunter D."/>
            <person name="Zhang H."/>
            <person name="Mckenzie M."/>
            <person name="Knabel M."/>
            <person name="Harris A."/>
            <person name="Allan A."/>
            <person name="Chen A."/>
            <person name="Janssen B."/>
            <person name="Plunkett B."/>
            <person name="Dwamena C."/>
            <person name="Voogd C."/>
            <person name="Leif D."/>
            <person name="Lafferty D."/>
            <person name="Souleyre E."/>
            <person name="Varkonyi-Gasic E."/>
            <person name="Gambi F."/>
            <person name="Hanley J."/>
            <person name="Yao J.-L."/>
            <person name="Cheung J."/>
            <person name="David K."/>
            <person name="Warren B."/>
            <person name="Marsh K."/>
            <person name="Snowden K."/>
            <person name="Lin-Wang K."/>
            <person name="Brian L."/>
            <person name="Martinez-Sanchez M."/>
            <person name="Wang M."/>
            <person name="Ileperuma N."/>
            <person name="Macnee N."/>
            <person name="Campin R."/>
            <person name="Mcatee P."/>
            <person name="Drummond R."/>
            <person name="Espley R."/>
            <person name="Ireland H."/>
            <person name="Wu R."/>
            <person name="Atkinson R."/>
            <person name="Karunairetnam S."/>
            <person name="Bulley S."/>
            <person name="Chunkath S."/>
            <person name="Hanley Z."/>
            <person name="Storey R."/>
            <person name="Thrimawithana A."/>
            <person name="Thomson S."/>
            <person name="David C."/>
            <person name="Testolin R."/>
        </authorList>
    </citation>
    <scope>NUCLEOTIDE SEQUENCE [LARGE SCALE GENOMIC DNA]</scope>
    <source>
        <strain evidence="3">cv. Red5</strain>
        <tissue evidence="2">Young leaf</tissue>
    </source>
</reference>
<keyword evidence="1" id="KW-0812">Transmembrane</keyword>
<organism evidence="2 3">
    <name type="scientific">Actinidia chinensis var. chinensis</name>
    <name type="common">Chinese soft-hair kiwi</name>
    <dbReference type="NCBI Taxonomy" id="1590841"/>
    <lineage>
        <taxon>Eukaryota</taxon>
        <taxon>Viridiplantae</taxon>
        <taxon>Streptophyta</taxon>
        <taxon>Embryophyta</taxon>
        <taxon>Tracheophyta</taxon>
        <taxon>Spermatophyta</taxon>
        <taxon>Magnoliopsida</taxon>
        <taxon>eudicotyledons</taxon>
        <taxon>Gunneridae</taxon>
        <taxon>Pentapetalae</taxon>
        <taxon>asterids</taxon>
        <taxon>Ericales</taxon>
        <taxon>Actinidiaceae</taxon>
        <taxon>Actinidia</taxon>
    </lineage>
</organism>
<reference evidence="3" key="2">
    <citation type="journal article" date="2018" name="BMC Genomics">
        <title>A manually annotated Actinidia chinensis var. chinensis (kiwifruit) genome highlights the challenges associated with draft genomes and gene prediction in plants.</title>
        <authorList>
            <person name="Pilkington S.M."/>
            <person name="Crowhurst R."/>
            <person name="Hilario E."/>
            <person name="Nardozza S."/>
            <person name="Fraser L."/>
            <person name="Peng Y."/>
            <person name="Gunaseelan K."/>
            <person name="Simpson R."/>
            <person name="Tahir J."/>
            <person name="Deroles S.C."/>
            <person name="Templeton K."/>
            <person name="Luo Z."/>
            <person name="Davy M."/>
            <person name="Cheng C."/>
            <person name="McNeilage M."/>
            <person name="Scaglione D."/>
            <person name="Liu Y."/>
            <person name="Zhang Q."/>
            <person name="Datson P."/>
            <person name="De Silva N."/>
            <person name="Gardiner S.E."/>
            <person name="Bassett H."/>
            <person name="Chagne D."/>
            <person name="McCallum J."/>
            <person name="Dzierzon H."/>
            <person name="Deng C."/>
            <person name="Wang Y.Y."/>
            <person name="Barron L."/>
            <person name="Manako K."/>
            <person name="Bowen J."/>
            <person name="Foster T.M."/>
            <person name="Erridge Z.A."/>
            <person name="Tiffin H."/>
            <person name="Waite C.N."/>
            <person name="Davies K.M."/>
            <person name="Grierson E.P."/>
            <person name="Laing W.A."/>
            <person name="Kirk R."/>
            <person name="Chen X."/>
            <person name="Wood M."/>
            <person name="Montefiori M."/>
            <person name="Brummell D.A."/>
            <person name="Schwinn K.E."/>
            <person name="Catanach A."/>
            <person name="Fullerton C."/>
            <person name="Li D."/>
            <person name="Meiyalaghan S."/>
            <person name="Nieuwenhuizen N."/>
            <person name="Read N."/>
            <person name="Prakash R."/>
            <person name="Hunter D."/>
            <person name="Zhang H."/>
            <person name="McKenzie M."/>
            <person name="Knabel M."/>
            <person name="Harris A."/>
            <person name="Allan A.C."/>
            <person name="Gleave A."/>
            <person name="Chen A."/>
            <person name="Janssen B.J."/>
            <person name="Plunkett B."/>
            <person name="Ampomah-Dwamena C."/>
            <person name="Voogd C."/>
            <person name="Leif D."/>
            <person name="Lafferty D."/>
            <person name="Souleyre E.J.F."/>
            <person name="Varkonyi-Gasic E."/>
            <person name="Gambi F."/>
            <person name="Hanley J."/>
            <person name="Yao J.L."/>
            <person name="Cheung J."/>
            <person name="David K.M."/>
            <person name="Warren B."/>
            <person name="Marsh K."/>
            <person name="Snowden K.C."/>
            <person name="Lin-Wang K."/>
            <person name="Brian L."/>
            <person name="Martinez-Sanchez M."/>
            <person name="Wang M."/>
            <person name="Ileperuma N."/>
            <person name="Macnee N."/>
            <person name="Campin R."/>
            <person name="McAtee P."/>
            <person name="Drummond R.S.M."/>
            <person name="Espley R.V."/>
            <person name="Ireland H.S."/>
            <person name="Wu R."/>
            <person name="Atkinson R.G."/>
            <person name="Karunairetnam S."/>
            <person name="Bulley S."/>
            <person name="Chunkath S."/>
            <person name="Hanley Z."/>
            <person name="Storey R."/>
            <person name="Thrimawithana A.H."/>
            <person name="Thomson S."/>
            <person name="David C."/>
            <person name="Testolin R."/>
            <person name="Huang H."/>
            <person name="Hellens R.P."/>
            <person name="Schaffer R.J."/>
        </authorList>
    </citation>
    <scope>NUCLEOTIDE SEQUENCE [LARGE SCALE GENOMIC DNA]</scope>
    <source>
        <strain evidence="3">cv. Red5</strain>
    </source>
</reference>
<gene>
    <name evidence="2" type="ORF">CEY00_Acc02365</name>
</gene>
<sequence>MSSPPASSSKALEFFSTNSLNIEDRIRRPSAMGEEGFVCALPGIFVSFTSKPKSLAWNKKECDSSTEVKREGGCVCYWLFLCRNWCVCFWLQPSNVRAQAEVGHCVDASVLDCCNIIGASSLQLRACEEKYGCEAGRAFCCLLLFGASEKKCARVGHGGMEMEGPVLGFLSSLLPHLVEVANVGRESGNYGRKGQKQDDETILHFFSVFLMAVLGVAVSLMMVCCRSIKLE</sequence>
<accession>A0A2R6RYR5</accession>
<dbReference type="GO" id="GO:0016829">
    <property type="term" value="F:lyase activity"/>
    <property type="evidence" value="ECO:0007669"/>
    <property type="project" value="UniProtKB-KW"/>
</dbReference>
<name>A0A2R6RYR5_ACTCC</name>
<comment type="caution">
    <text evidence="2">The sequence shown here is derived from an EMBL/GenBank/DDBJ whole genome shotgun (WGS) entry which is preliminary data.</text>
</comment>
<keyword evidence="2" id="KW-0456">Lyase</keyword>
<feature type="transmembrane region" description="Helical" evidence="1">
    <location>
        <begin position="202"/>
        <end position="225"/>
    </location>
</feature>
<keyword evidence="1" id="KW-0472">Membrane</keyword>
<dbReference type="AlphaFoldDB" id="A0A2R6RYR5"/>
<evidence type="ECO:0000256" key="1">
    <source>
        <dbReference type="SAM" id="Phobius"/>
    </source>
</evidence>
<proteinExistence type="predicted"/>
<evidence type="ECO:0000313" key="2">
    <source>
        <dbReference type="EMBL" id="PSS35166.1"/>
    </source>
</evidence>
<keyword evidence="3" id="KW-1185">Reference proteome</keyword>